<keyword evidence="8 10" id="KW-0472">Membrane</keyword>
<feature type="transmembrane region" description="Helical" evidence="10">
    <location>
        <begin position="360"/>
        <end position="384"/>
    </location>
</feature>
<geneLocation type="mitochondrion" evidence="12"/>
<dbReference type="InterPro" id="IPR001750">
    <property type="entry name" value="ND/Mrp_TM"/>
</dbReference>
<keyword evidence="10" id="KW-0679">Respiratory chain</keyword>
<comment type="catalytic activity">
    <reaction evidence="9 10">
        <text>a ubiquinone + NADH + 5 H(+)(in) = a ubiquinol + NAD(+) + 4 H(+)(out)</text>
        <dbReference type="Rhea" id="RHEA:29091"/>
        <dbReference type="Rhea" id="RHEA-COMP:9565"/>
        <dbReference type="Rhea" id="RHEA-COMP:9566"/>
        <dbReference type="ChEBI" id="CHEBI:15378"/>
        <dbReference type="ChEBI" id="CHEBI:16389"/>
        <dbReference type="ChEBI" id="CHEBI:17976"/>
        <dbReference type="ChEBI" id="CHEBI:57540"/>
        <dbReference type="ChEBI" id="CHEBI:57945"/>
        <dbReference type="EC" id="7.1.1.2"/>
    </reaction>
</comment>
<dbReference type="GO" id="GO:0042773">
    <property type="term" value="P:ATP synthesis coupled electron transport"/>
    <property type="evidence" value="ECO:0007669"/>
    <property type="project" value="InterPro"/>
</dbReference>
<feature type="transmembrane region" description="Helical" evidence="10">
    <location>
        <begin position="254"/>
        <end position="272"/>
    </location>
</feature>
<dbReference type="EMBL" id="JQ408710">
    <property type="protein sequence ID" value="AFE02902.1"/>
    <property type="molecule type" value="Genomic_DNA"/>
</dbReference>
<feature type="transmembrane region" description="Helical" evidence="10">
    <location>
        <begin position="12"/>
        <end position="33"/>
    </location>
</feature>
<keyword evidence="5" id="KW-1003">Cell membrane</keyword>
<evidence type="ECO:0000256" key="2">
    <source>
        <dbReference type="ARBA" id="ARBA00009025"/>
    </source>
</evidence>
<dbReference type="PRINTS" id="PR01437">
    <property type="entry name" value="NUOXDRDTASE4"/>
</dbReference>
<feature type="transmembrane region" description="Helical" evidence="10">
    <location>
        <begin position="317"/>
        <end position="339"/>
    </location>
</feature>
<keyword evidence="6 10" id="KW-0812">Transmembrane</keyword>
<dbReference type="GO" id="GO:0031966">
    <property type="term" value="C:mitochondrial membrane"/>
    <property type="evidence" value="ECO:0007669"/>
    <property type="project" value="UniProtKB-SubCell"/>
</dbReference>
<evidence type="ECO:0000256" key="5">
    <source>
        <dbReference type="ARBA" id="ARBA00022475"/>
    </source>
</evidence>
<dbReference type="GO" id="GO:0008137">
    <property type="term" value="F:NADH dehydrogenase (ubiquinone) activity"/>
    <property type="evidence" value="ECO:0007669"/>
    <property type="project" value="UniProtKB-UniRule"/>
</dbReference>
<feature type="transmembrane region" description="Helical" evidence="10">
    <location>
        <begin position="87"/>
        <end position="110"/>
    </location>
</feature>
<feature type="transmembrane region" description="Helical" evidence="10">
    <location>
        <begin position="279"/>
        <end position="302"/>
    </location>
</feature>
<dbReference type="InterPro" id="IPR050586">
    <property type="entry name" value="CPA3_Na-H_Antiporter_D"/>
</dbReference>
<keyword evidence="10" id="KW-0249">Electron transport</keyword>
<feature type="transmembrane region" description="Helical" evidence="10">
    <location>
        <begin position="122"/>
        <end position="145"/>
    </location>
</feature>
<sequence length="420" mass="46360">MFTCIISFIVGFEYSLFFLFIVGLFLIYCLIGYGSIGLGLFSELVVIDSLSLVMSTLTVLLYIVLSIIGASNVFLTVSVMSALICYMAVNALVFWFFYELSIICALFLLVKDSLYPERYLASWYLGCYILLGSVPLLLCILYLGISVGSFNFCMWLSDKLVACSVVLVVVAIIFSSKIPLFPFHGWLPLVHAEASSPVSIILSGYIMKLGLVGILRICWGSLSVWNVGFILTLIFFFSLLYIISSHYESDSKRWLALLSLSHIVISVILLLLGDYSFELVGLFYCLGHGLAAGGMFMLIWWVNTLINSRSWSLVVKFYGFSVILQLLSALVFMMVSGFPPSLQIFGEILAVDACIISGELVLLILVSLYLFGASLVVLTVLGSVLCSLSSSSNVNFSYTVVVVVGVVYYIFVGLLLFIFV</sequence>
<keyword evidence="7 10" id="KW-1133">Transmembrane helix</keyword>
<keyword evidence="10" id="KW-0813">Transport</keyword>
<evidence type="ECO:0000259" key="11">
    <source>
        <dbReference type="Pfam" id="PF00361"/>
    </source>
</evidence>
<evidence type="ECO:0000313" key="12">
    <source>
        <dbReference type="EMBL" id="AFE02902.1"/>
    </source>
</evidence>
<keyword evidence="10" id="KW-0830">Ubiquinone</keyword>
<comment type="function">
    <text evidence="10">Core subunit of the mitochondrial membrane respiratory chain NADH dehydrogenase (Complex I) which catalyzes electron transfer from NADH through the respiratory chain, using ubiquinone as an electron acceptor. Essential for the catalytic activity and assembly of complex I.</text>
</comment>
<evidence type="ECO:0000256" key="7">
    <source>
        <dbReference type="ARBA" id="ARBA00022989"/>
    </source>
</evidence>
<evidence type="ECO:0000256" key="6">
    <source>
        <dbReference type="ARBA" id="ARBA00022692"/>
    </source>
</evidence>
<dbReference type="InterPro" id="IPR003918">
    <property type="entry name" value="NADH_UbQ_OxRdtase"/>
</dbReference>
<evidence type="ECO:0000256" key="1">
    <source>
        <dbReference type="ARBA" id="ARBA00004651"/>
    </source>
</evidence>
<feature type="transmembrane region" description="Helical" evidence="10">
    <location>
        <begin position="396"/>
        <end position="419"/>
    </location>
</feature>
<dbReference type="GO" id="GO:0005886">
    <property type="term" value="C:plasma membrane"/>
    <property type="evidence" value="ECO:0007669"/>
    <property type="project" value="UniProtKB-SubCell"/>
</dbReference>
<evidence type="ECO:0000256" key="4">
    <source>
        <dbReference type="ARBA" id="ARBA00021006"/>
    </source>
</evidence>
<evidence type="ECO:0000256" key="3">
    <source>
        <dbReference type="ARBA" id="ARBA00012944"/>
    </source>
</evidence>
<feature type="domain" description="NADH:quinone oxidoreductase/Mrp antiporter transmembrane" evidence="11">
    <location>
        <begin position="90"/>
        <end position="366"/>
    </location>
</feature>
<comment type="subcellular location">
    <subcellularLocation>
        <location evidence="1">Cell membrane</location>
        <topology evidence="1">Multi-pass membrane protein</topology>
    </subcellularLocation>
    <subcellularLocation>
        <location evidence="10">Mitochondrion membrane</location>
        <topology evidence="10">Multi-pass membrane protein</topology>
    </subcellularLocation>
</comment>
<accession>H9CWE3</accession>
<comment type="similarity">
    <text evidence="2 10">Belongs to the complex I subunit 4 family.</text>
</comment>
<dbReference type="PANTHER" id="PTHR42703:SF1">
    <property type="entry name" value="NA(+)_H(+) ANTIPORTER SUBUNIT D1"/>
    <property type="match status" value="1"/>
</dbReference>
<protein>
    <recommendedName>
        <fullName evidence="4 10">NADH-ubiquinone oxidoreductase chain 4</fullName>
        <ecNumber evidence="3 10">7.1.1.2</ecNumber>
    </recommendedName>
</protein>
<dbReference type="Pfam" id="PF00361">
    <property type="entry name" value="Proton_antipo_M"/>
    <property type="match status" value="1"/>
</dbReference>
<name>H9CWE3_9TREM</name>
<feature type="transmembrane region" description="Helical" evidence="10">
    <location>
        <begin position="222"/>
        <end position="242"/>
    </location>
</feature>
<evidence type="ECO:0000256" key="10">
    <source>
        <dbReference type="RuleBase" id="RU003297"/>
    </source>
</evidence>
<dbReference type="AlphaFoldDB" id="H9CWE3"/>
<keyword evidence="10 12" id="KW-0496">Mitochondrion</keyword>
<feature type="transmembrane region" description="Helical" evidence="10">
    <location>
        <begin position="194"/>
        <end position="215"/>
    </location>
</feature>
<evidence type="ECO:0000256" key="9">
    <source>
        <dbReference type="ARBA" id="ARBA00049551"/>
    </source>
</evidence>
<proteinExistence type="inferred from homology"/>
<reference evidence="12" key="1">
    <citation type="journal article" date="2012" name="Int. J. Parasitol.">
        <title>Mitochondrial gene order change in Schistosoma (Platyhelminthes: Digenea: Schistosomatidae).</title>
        <authorList>
            <person name="Webster B.L."/>
            <person name="Littlewood D.T.J."/>
        </authorList>
    </citation>
    <scope>NUCLEOTIDE SEQUENCE</scope>
</reference>
<feature type="transmembrane region" description="Helical" evidence="10">
    <location>
        <begin position="152"/>
        <end position="174"/>
    </location>
</feature>
<dbReference type="EC" id="7.1.1.2" evidence="3 10"/>
<keyword evidence="10" id="KW-0520">NAD</keyword>
<organism evidence="12">
    <name type="scientific">Schistosoma turkestanicum</name>
    <dbReference type="NCBI Taxonomy" id="1163369"/>
    <lineage>
        <taxon>Eukaryota</taxon>
        <taxon>Metazoa</taxon>
        <taxon>Spiralia</taxon>
        <taxon>Lophotrochozoa</taxon>
        <taxon>Platyhelminthes</taxon>
        <taxon>Trematoda</taxon>
        <taxon>Digenea</taxon>
        <taxon>Strigeidida</taxon>
        <taxon>Schistosomatoidea</taxon>
        <taxon>Schistosomatidae</taxon>
        <taxon>Schistosoma</taxon>
    </lineage>
</organism>
<feature type="transmembrane region" description="Helical" evidence="10">
    <location>
        <begin position="53"/>
        <end position="75"/>
    </location>
</feature>
<dbReference type="PANTHER" id="PTHR42703">
    <property type="entry name" value="NADH DEHYDROGENASE"/>
    <property type="match status" value="1"/>
</dbReference>
<evidence type="ECO:0000256" key="8">
    <source>
        <dbReference type="ARBA" id="ARBA00023136"/>
    </source>
</evidence>
<gene>
    <name evidence="12" type="primary">ND4</name>
</gene>